<dbReference type="HOGENOM" id="CLU_2899824_0_0_4"/>
<protein>
    <submittedName>
        <fullName evidence="1">Uncharacterized protein</fullName>
    </submittedName>
</protein>
<dbReference type="Proteomes" id="UP000003973">
    <property type="component" value="Unassembled WGS sequence"/>
</dbReference>
<proteinExistence type="predicted"/>
<keyword evidence="2" id="KW-1185">Reference proteome</keyword>
<accession>T5LQS2</accession>
<name>T5LQS2_9BURK</name>
<comment type="caution">
    <text evidence="1">The sequence shown here is derived from an EMBL/GenBank/DDBJ whole genome shotgun (WGS) entry which is preliminary data.</text>
</comment>
<dbReference type="AlphaFoldDB" id="T5LQS2"/>
<dbReference type="RefSeq" id="WP_020994886.1">
    <property type="nucleotide sequence ID" value="NZ_CABMNL010000001.1"/>
</dbReference>
<organism evidence="1 2">
    <name type="scientific">Oxalobacter paraformigenes</name>
    <dbReference type="NCBI Taxonomy" id="556268"/>
    <lineage>
        <taxon>Bacteria</taxon>
        <taxon>Pseudomonadati</taxon>
        <taxon>Pseudomonadota</taxon>
        <taxon>Betaproteobacteria</taxon>
        <taxon>Burkholderiales</taxon>
        <taxon>Oxalobacteraceae</taxon>
        <taxon>Oxalobacter</taxon>
    </lineage>
</organism>
<gene>
    <name evidence="1" type="ORF">OFAG_02150</name>
</gene>
<dbReference type="EMBL" id="ACDP02000007">
    <property type="protein sequence ID" value="EQM95290.1"/>
    <property type="molecule type" value="Genomic_DNA"/>
</dbReference>
<reference evidence="1" key="1">
    <citation type="submission" date="2011-10" db="EMBL/GenBank/DDBJ databases">
        <title>The Genome Sequence of Oxalobacter formigenes HOxBLS.</title>
        <authorList>
            <consortium name="The Broad Institute Genome Sequencing Platform"/>
            <person name="Earl A."/>
            <person name="Ward D."/>
            <person name="Feldgarden M."/>
            <person name="Gevers D."/>
            <person name="Allison M.J."/>
            <person name="Humphrey S."/>
            <person name="Young S.K."/>
            <person name="Zeng Q."/>
            <person name="Gargeya S."/>
            <person name="Fitzgerald M."/>
            <person name="Haas B."/>
            <person name="Abouelleil A."/>
            <person name="Alvarado L."/>
            <person name="Arachchi H.M."/>
            <person name="Berlin A."/>
            <person name="Brown A."/>
            <person name="Chapman S.B."/>
            <person name="Chen Z."/>
            <person name="Dunbar C."/>
            <person name="Freedman E."/>
            <person name="Gearin G."/>
            <person name="Goldberg J."/>
            <person name="Griggs A."/>
            <person name="Gujja S."/>
            <person name="Heiman D."/>
            <person name="Howarth C."/>
            <person name="Larson L."/>
            <person name="Lui A."/>
            <person name="MacDonald P.J.P."/>
            <person name="Montmayeur A."/>
            <person name="Murphy C."/>
            <person name="Neiman D."/>
            <person name="Pearson M."/>
            <person name="Priest M."/>
            <person name="Roberts A."/>
            <person name="Saif S."/>
            <person name="Shea T."/>
            <person name="Shenoy N."/>
            <person name="Sisk P."/>
            <person name="Stolte C."/>
            <person name="Sykes S."/>
            <person name="Wortman J."/>
            <person name="Nusbaum C."/>
            <person name="Birren B."/>
        </authorList>
    </citation>
    <scope>NUCLEOTIDE SEQUENCE [LARGE SCALE GENOMIC DNA]</scope>
    <source>
        <strain evidence="1">HOxBLS</strain>
    </source>
</reference>
<evidence type="ECO:0000313" key="2">
    <source>
        <dbReference type="Proteomes" id="UP000003973"/>
    </source>
</evidence>
<sequence>MEVVINKRKIRDTVGQIVADGNKAVRDEARGRISKRVAVTHRVRSSGFGFASVGNAVPVACR</sequence>
<evidence type="ECO:0000313" key="1">
    <source>
        <dbReference type="EMBL" id="EQM95290.1"/>
    </source>
</evidence>